<proteinExistence type="predicted"/>
<feature type="transmembrane region" description="Helical" evidence="1">
    <location>
        <begin position="571"/>
        <end position="598"/>
    </location>
</feature>
<dbReference type="Pfam" id="PF01663">
    <property type="entry name" value="Phosphodiest"/>
    <property type="match status" value="1"/>
</dbReference>
<dbReference type="Gramene" id="Psat04G0073200-T3">
    <property type="protein sequence ID" value="KAI5415396.1"/>
    <property type="gene ID" value="KIW84_040732"/>
</dbReference>
<dbReference type="Gene3D" id="3.40.720.10">
    <property type="entry name" value="Alkaline Phosphatase, subunit A"/>
    <property type="match status" value="1"/>
</dbReference>
<comment type="caution">
    <text evidence="2">The sequence shown here is derived from an EMBL/GenBank/DDBJ whole genome shotgun (WGS) entry which is preliminary data.</text>
</comment>
<feature type="transmembrane region" description="Helical" evidence="1">
    <location>
        <begin position="529"/>
        <end position="550"/>
    </location>
</feature>
<feature type="transmembrane region" description="Helical" evidence="1">
    <location>
        <begin position="703"/>
        <end position="721"/>
    </location>
</feature>
<dbReference type="GO" id="GO:0051377">
    <property type="term" value="F:mannose-ethanolamine phosphotransferase activity"/>
    <property type="evidence" value="ECO:0007669"/>
    <property type="project" value="TreeGrafter"/>
</dbReference>
<reference evidence="2 3" key="1">
    <citation type="journal article" date="2022" name="Nat. Genet.">
        <title>Improved pea reference genome and pan-genome highlight genomic features and evolutionary characteristics.</title>
        <authorList>
            <person name="Yang T."/>
            <person name="Liu R."/>
            <person name="Luo Y."/>
            <person name="Hu S."/>
            <person name="Wang D."/>
            <person name="Wang C."/>
            <person name="Pandey M.K."/>
            <person name="Ge S."/>
            <person name="Xu Q."/>
            <person name="Li N."/>
            <person name="Li G."/>
            <person name="Huang Y."/>
            <person name="Saxena R.K."/>
            <person name="Ji Y."/>
            <person name="Li M."/>
            <person name="Yan X."/>
            <person name="He Y."/>
            <person name="Liu Y."/>
            <person name="Wang X."/>
            <person name="Xiang C."/>
            <person name="Varshney R.K."/>
            <person name="Ding H."/>
            <person name="Gao S."/>
            <person name="Zong X."/>
        </authorList>
    </citation>
    <scope>NUCLEOTIDE SEQUENCE [LARGE SCALE GENOMIC DNA]</scope>
    <source>
        <strain evidence="2 3">cv. Zhongwan 6</strain>
    </source>
</reference>
<dbReference type="PANTHER" id="PTHR23071:SF1">
    <property type="entry name" value="GPI ETHANOLAMINE PHOSPHATE TRANSFERASE 3"/>
    <property type="match status" value="1"/>
</dbReference>
<evidence type="ECO:0000256" key="1">
    <source>
        <dbReference type="SAM" id="Phobius"/>
    </source>
</evidence>
<keyword evidence="3" id="KW-1185">Reference proteome</keyword>
<dbReference type="SUPFAM" id="SSF53649">
    <property type="entry name" value="Alkaline phosphatase-like"/>
    <property type="match status" value="1"/>
</dbReference>
<dbReference type="GO" id="GO:0005789">
    <property type="term" value="C:endoplasmic reticulum membrane"/>
    <property type="evidence" value="ECO:0007669"/>
    <property type="project" value="TreeGrafter"/>
</dbReference>
<dbReference type="InterPro" id="IPR017850">
    <property type="entry name" value="Alkaline_phosphatase_core_sf"/>
</dbReference>
<dbReference type="GO" id="GO:0006506">
    <property type="term" value="P:GPI anchor biosynthetic process"/>
    <property type="evidence" value="ECO:0007669"/>
    <property type="project" value="InterPro"/>
</dbReference>
<evidence type="ECO:0000313" key="2">
    <source>
        <dbReference type="EMBL" id="KAI5415396.1"/>
    </source>
</evidence>
<feature type="transmembrane region" description="Helical" evidence="1">
    <location>
        <begin position="460"/>
        <end position="478"/>
    </location>
</feature>
<feature type="transmembrane region" description="Helical" evidence="1">
    <location>
        <begin position="618"/>
        <end position="638"/>
    </location>
</feature>
<keyword evidence="1" id="KW-0812">Transmembrane</keyword>
<organism evidence="2 3">
    <name type="scientific">Pisum sativum</name>
    <name type="common">Garden pea</name>
    <name type="synonym">Lathyrus oleraceus</name>
    <dbReference type="NCBI Taxonomy" id="3888"/>
    <lineage>
        <taxon>Eukaryota</taxon>
        <taxon>Viridiplantae</taxon>
        <taxon>Streptophyta</taxon>
        <taxon>Embryophyta</taxon>
        <taxon>Tracheophyta</taxon>
        <taxon>Spermatophyta</taxon>
        <taxon>Magnoliopsida</taxon>
        <taxon>eudicotyledons</taxon>
        <taxon>Gunneridae</taxon>
        <taxon>Pentapetalae</taxon>
        <taxon>rosids</taxon>
        <taxon>fabids</taxon>
        <taxon>Fabales</taxon>
        <taxon>Fabaceae</taxon>
        <taxon>Papilionoideae</taxon>
        <taxon>50 kb inversion clade</taxon>
        <taxon>NPAAA clade</taxon>
        <taxon>Hologalegina</taxon>
        <taxon>IRL clade</taxon>
        <taxon>Fabeae</taxon>
        <taxon>Lathyrus</taxon>
    </lineage>
</organism>
<dbReference type="InterPro" id="IPR039524">
    <property type="entry name" value="PIGO/GPI13"/>
</dbReference>
<feature type="transmembrane region" description="Helical" evidence="1">
    <location>
        <begin position="316"/>
        <end position="338"/>
    </location>
</feature>
<dbReference type="AlphaFoldDB" id="A0A9D4XB19"/>
<name>A0A9D4XB19_PEA</name>
<evidence type="ECO:0008006" key="4">
    <source>
        <dbReference type="Google" id="ProtNLM"/>
    </source>
</evidence>
<evidence type="ECO:0000313" key="3">
    <source>
        <dbReference type="Proteomes" id="UP001058974"/>
    </source>
</evidence>
<feature type="transmembrane region" description="Helical" evidence="1">
    <location>
        <begin position="490"/>
        <end position="509"/>
    </location>
</feature>
<protein>
    <recommendedName>
        <fullName evidence="4">GPI ethanolamine phosphate transferase 3</fullName>
    </recommendedName>
</protein>
<feature type="transmembrane region" description="Helical" evidence="1">
    <location>
        <begin position="659"/>
        <end position="683"/>
    </location>
</feature>
<accession>A0A9D4XB19</accession>
<dbReference type="InterPro" id="IPR002591">
    <property type="entry name" value="Phosphodiest/P_Trfase"/>
</dbReference>
<feature type="transmembrane region" description="Helical" evidence="1">
    <location>
        <begin position="350"/>
        <end position="370"/>
    </location>
</feature>
<dbReference type="Proteomes" id="UP001058974">
    <property type="component" value="Chromosome 4"/>
</dbReference>
<gene>
    <name evidence="2" type="ORF">KIW84_040732</name>
</gene>
<dbReference type="PANTHER" id="PTHR23071">
    <property type="entry name" value="PHOSPHATIDYLINOSITOL GLYCAN"/>
    <property type="match status" value="1"/>
</dbReference>
<keyword evidence="1" id="KW-0472">Membrane</keyword>
<sequence length="775" mass="86448">MMGDDTWTQLFPHHFERSYPYPSFNVKDLHTVDNGCIEHLFPSLYEEDWDVLIAHFLGVDHAGHIFGVDSTPMIEKLEQYNNHLERVIKVLESQAGPGGLHENTLLVVMGDHGQTLNGDHGGGSAEEVETGFFAMSFKEPLNSVPPEFDSYSCQTDLDGKNVCISSMQQLDFAVTMSALLGIPFPYGSIGRINPELYALGAGSWKSEASQKLPGSDVWMKNYANALCINTWQVKRYIDAYSASSAVGFSHDDLSRIASVYAEAENHWLHSTKKLLLDSDGDSDALVPALKWQIDAYFKFLTTVSELARSKWTEFDLNMMGSGIGIMLMSLIFQVFAILRATKQLGVNSSSLSGNSSIITSSSFTLFLLGIRSCSLLSNSYILEEGKVANFLLSTSGIVALRQSVIKEKLLTESIGFLLLSTLCRFAIEVGLSKQAATSAFMKDYSSWIANIASNLPVWDYTAKFIPMLVLILLAFWLYKATNCSFFDWPWKYVILGTILCYMLIIVHWVTDRDGFGVALMPESIGKSYIPRIVYAISLGQLLLLAYGQLFKRNCLDCKTKLVTKTTTMLSAWSSTVILLSGKQGPIIAVASIVGGYCIMRLDNIEDVGKNRPGRSFSIMQWSLFATCVFFCSGHWCAFDGLRYGAAFIGFEEFMLVRQAILLAIDTFGFSIILPVFGLPFLVASKYHDNLGKHFIFTQLSQMYTTYGLITAVITTFTILCVTIQRRHLMVWGLFAPKFVFDVFELILTDVLICLASIYYFDQGNDDELEVKSSDY</sequence>
<keyword evidence="1" id="KW-1133">Transmembrane helix</keyword>
<dbReference type="EMBL" id="JAMSHJ010000004">
    <property type="protein sequence ID" value="KAI5415396.1"/>
    <property type="molecule type" value="Genomic_DNA"/>
</dbReference>